<dbReference type="WBParaSite" id="nRc.2.0.1.t35407-RA">
    <property type="protein sequence ID" value="nRc.2.0.1.t35407-RA"/>
    <property type="gene ID" value="nRc.2.0.1.g35407"/>
</dbReference>
<name>A0A915K9N2_ROMCU</name>
<feature type="compositionally biased region" description="Low complexity" evidence="1">
    <location>
        <begin position="149"/>
        <end position="192"/>
    </location>
</feature>
<sequence length="268" mass="27937">MAAAGSNNNELGNLSAAALEQLTAAAALASLNPLNQLTGSSGNAGGGQSSSTGGSPAASSSLNSGIFASSSNPFLSNLSASPFMSSPSGLPFMPSNFTAIAQLQALMGLQDAREIDESIVQFPIQTLIAVIVYEDLILNGLILGPYENTKTTSSSCQSKPSTTKSPSTKSGVSISTSEQSSSSKTTVSTTPTAGGGGKKLNALADKLASSEGVKQLKWTFPVKWHRLTCQHKESREYRWKNEYQNPKSDNLTITVAVKNFKGLTHDID</sequence>
<dbReference type="Proteomes" id="UP000887565">
    <property type="component" value="Unplaced"/>
</dbReference>
<evidence type="ECO:0000313" key="3">
    <source>
        <dbReference type="WBParaSite" id="nRc.2.0.1.t35407-RA"/>
    </source>
</evidence>
<accession>A0A915K9N2</accession>
<evidence type="ECO:0000313" key="2">
    <source>
        <dbReference type="Proteomes" id="UP000887565"/>
    </source>
</evidence>
<reference evidence="3" key="1">
    <citation type="submission" date="2022-11" db="UniProtKB">
        <authorList>
            <consortium name="WormBaseParasite"/>
        </authorList>
    </citation>
    <scope>IDENTIFICATION</scope>
</reference>
<feature type="region of interest" description="Disordered" evidence="1">
    <location>
        <begin position="149"/>
        <end position="198"/>
    </location>
</feature>
<organism evidence="2 3">
    <name type="scientific">Romanomermis culicivorax</name>
    <name type="common">Nematode worm</name>
    <dbReference type="NCBI Taxonomy" id="13658"/>
    <lineage>
        <taxon>Eukaryota</taxon>
        <taxon>Metazoa</taxon>
        <taxon>Ecdysozoa</taxon>
        <taxon>Nematoda</taxon>
        <taxon>Enoplea</taxon>
        <taxon>Dorylaimia</taxon>
        <taxon>Mermithida</taxon>
        <taxon>Mermithoidea</taxon>
        <taxon>Mermithidae</taxon>
        <taxon>Romanomermis</taxon>
    </lineage>
</organism>
<evidence type="ECO:0000256" key="1">
    <source>
        <dbReference type="SAM" id="MobiDB-lite"/>
    </source>
</evidence>
<keyword evidence="2" id="KW-1185">Reference proteome</keyword>
<proteinExistence type="predicted"/>
<dbReference type="AlphaFoldDB" id="A0A915K9N2"/>
<protein>
    <submittedName>
        <fullName evidence="3">Uncharacterized protein</fullName>
    </submittedName>
</protein>